<accession>A0A554MXU4</accession>
<dbReference type="Gene3D" id="3.40.1700.10">
    <property type="entry name" value="DNA integrity scanning protein, DisA, N-terminal domain"/>
    <property type="match status" value="1"/>
</dbReference>
<evidence type="ECO:0000256" key="1">
    <source>
        <dbReference type="SAM" id="MobiDB-lite"/>
    </source>
</evidence>
<sequence>MQANFATVGNLVDLLTYLAEEISAGFDQWDDRYAKGPSLYFLVVSEVRIDAFADPLGSNRWPVETARILPEEFTAAVEAASEVAFDRDGAVVVAADGTVQEQMVRVRSAPDETTARATYADWMSAKHLSALEVSTRTEVLAAVTLSEEDGRVTVFNDGQYENRRRDELGGRWPAADPAPSIGADHQPAGER</sequence>
<reference evidence="3 4" key="1">
    <citation type="submission" date="2018-06" db="EMBL/GenBank/DDBJ databases">
        <title>Natronomonas sp. F16-60 a new haloarchaeon isolated from a solar saltern of Isla Cristina, Huelva, Spain.</title>
        <authorList>
            <person name="Duran-Viseras A."/>
            <person name="Sanchez-Porro C."/>
            <person name="Ventosa A."/>
        </authorList>
    </citation>
    <scope>NUCLEOTIDE SEQUENCE [LARGE SCALE GENOMIC DNA]</scope>
    <source>
        <strain evidence="3 4">F16-60</strain>
    </source>
</reference>
<dbReference type="EMBL" id="QMDX01000009">
    <property type="protein sequence ID" value="TSD09958.1"/>
    <property type="molecule type" value="Genomic_DNA"/>
</dbReference>
<dbReference type="OrthoDB" id="205384at2157"/>
<evidence type="ECO:0000259" key="2">
    <source>
        <dbReference type="PROSITE" id="PS51794"/>
    </source>
</evidence>
<dbReference type="Proteomes" id="UP000319894">
    <property type="component" value="Unassembled WGS sequence"/>
</dbReference>
<dbReference type="InParanoid" id="A0A554MXU4"/>
<gene>
    <name evidence="3" type="ORF">DP107_13285</name>
</gene>
<proteinExistence type="predicted"/>
<dbReference type="InterPro" id="IPR036888">
    <property type="entry name" value="DNA_integrity_DisA_N_sf"/>
</dbReference>
<evidence type="ECO:0000313" key="4">
    <source>
        <dbReference type="Proteomes" id="UP000319894"/>
    </source>
</evidence>
<keyword evidence="4" id="KW-1185">Reference proteome</keyword>
<comment type="caution">
    <text evidence="3">The sequence shown here is derived from an EMBL/GenBank/DDBJ whole genome shotgun (WGS) entry which is preliminary data.</text>
</comment>
<feature type="compositionally biased region" description="Basic and acidic residues" evidence="1">
    <location>
        <begin position="160"/>
        <end position="169"/>
    </location>
</feature>
<dbReference type="AlphaFoldDB" id="A0A554MXU4"/>
<dbReference type="InterPro" id="IPR003390">
    <property type="entry name" value="DNA_integrity_scan_DisA_N"/>
</dbReference>
<dbReference type="PROSITE" id="PS51794">
    <property type="entry name" value="DAC"/>
    <property type="match status" value="1"/>
</dbReference>
<dbReference type="RefSeq" id="WP_144262647.1">
    <property type="nucleotide sequence ID" value="NZ_QMDX01000009.1"/>
</dbReference>
<name>A0A554MXU4_9EURY</name>
<protein>
    <recommendedName>
        <fullName evidence="2">DAC domain-containing protein</fullName>
    </recommendedName>
</protein>
<feature type="domain" description="DAC" evidence="2">
    <location>
        <begin position="8"/>
        <end position="166"/>
    </location>
</feature>
<evidence type="ECO:0000313" key="3">
    <source>
        <dbReference type="EMBL" id="TSD09958.1"/>
    </source>
</evidence>
<organism evidence="3 4">
    <name type="scientific">Haloglomus irregulare</name>
    <dbReference type="NCBI Taxonomy" id="2234134"/>
    <lineage>
        <taxon>Archaea</taxon>
        <taxon>Methanobacteriati</taxon>
        <taxon>Methanobacteriota</taxon>
        <taxon>Stenosarchaea group</taxon>
        <taxon>Halobacteria</taxon>
        <taxon>Halobacteriales</taxon>
        <taxon>Natronomonadaceae</taxon>
        <taxon>Haloglomus</taxon>
    </lineage>
</organism>
<feature type="region of interest" description="Disordered" evidence="1">
    <location>
        <begin position="157"/>
        <end position="191"/>
    </location>
</feature>